<dbReference type="OrthoDB" id="31282at2157"/>
<gene>
    <name evidence="2" type="ORF">Mia14_0064</name>
</gene>
<accession>A0A218NLQ6</accession>
<sequence length="406" mass="45587">MSDRLLVLAVDIDNDLFQKTGINGPVVGREKVLDAAAKLTLADPLDSDGNTLFEAVKKYDELKEKDYEVYVAEITGAVTENFLADEEISRQIDQLMNELKVDACVLVTDGASDNRVLPILKTRLKVNSVDYVRIKQAEGFENTYFTIMEKLKEPHYARIVFGIPAILILLFSISYYFHLGIAFPFVLIGLYLIIKGIGADTILIDSFTSLGMSIKRISFIFYIASILFAISSLIVGYSSYISSITSGNSVPVSYAYSIEGILLLFPISIVLYIIGRIIDLNNLHMYYRVINQGVYIGYSVITLSLVYVFSAWIIGQIYFSQLIGYAILAFIIGYAVTELTFSFKRHVVKGLKLKNKVVINELGTYIGKVYNINIRKSKMSVKTDYNLTLTFDIDRIVGISDRVIIR</sequence>
<evidence type="ECO:0000313" key="2">
    <source>
        <dbReference type="EMBL" id="ASI13407.1"/>
    </source>
</evidence>
<keyword evidence="1" id="KW-0472">Membrane</keyword>
<dbReference type="KEGG" id="marh:Mia14_0064"/>
<dbReference type="Proteomes" id="UP000197679">
    <property type="component" value="Chromosome"/>
</dbReference>
<keyword evidence="1" id="KW-1133">Transmembrane helix</keyword>
<name>A0A218NLQ6_9ARCH</name>
<feature type="transmembrane region" description="Helical" evidence="1">
    <location>
        <begin position="295"/>
        <end position="319"/>
    </location>
</feature>
<feature type="transmembrane region" description="Helical" evidence="1">
    <location>
        <begin position="325"/>
        <end position="343"/>
    </location>
</feature>
<feature type="transmembrane region" description="Helical" evidence="1">
    <location>
        <begin position="156"/>
        <end position="177"/>
    </location>
</feature>
<dbReference type="GeneID" id="33313624"/>
<dbReference type="Pfam" id="PF04123">
    <property type="entry name" value="DUF373"/>
    <property type="match status" value="1"/>
</dbReference>
<feature type="transmembrane region" description="Helical" evidence="1">
    <location>
        <begin position="219"/>
        <end position="241"/>
    </location>
</feature>
<keyword evidence="1" id="KW-0812">Transmembrane</keyword>
<dbReference type="EMBL" id="CP019964">
    <property type="protein sequence ID" value="ASI13407.1"/>
    <property type="molecule type" value="Genomic_DNA"/>
</dbReference>
<evidence type="ECO:0000313" key="3">
    <source>
        <dbReference type="Proteomes" id="UP000197679"/>
    </source>
</evidence>
<dbReference type="PANTHER" id="PTHR38815">
    <property type="entry name" value="HYPOTHETICAL MEMBRANE PROTEIN, CONSERVED, DUF373 FAMILY"/>
    <property type="match status" value="1"/>
</dbReference>
<evidence type="ECO:0000256" key="1">
    <source>
        <dbReference type="SAM" id="Phobius"/>
    </source>
</evidence>
<protein>
    <submittedName>
        <fullName evidence="2">Multipass membrane protein</fullName>
    </submittedName>
</protein>
<keyword evidence="3" id="KW-1185">Reference proteome</keyword>
<organism evidence="2 3">
    <name type="scientific">Candidatus Mancarchaeum acidiphilum</name>
    <dbReference type="NCBI Taxonomy" id="1920749"/>
    <lineage>
        <taxon>Archaea</taxon>
        <taxon>Candidatus Micrarchaeota</taxon>
        <taxon>Candidatus Mancarchaeum</taxon>
    </lineage>
</organism>
<feature type="transmembrane region" description="Helical" evidence="1">
    <location>
        <begin position="183"/>
        <end position="207"/>
    </location>
</feature>
<dbReference type="InterPro" id="IPR007254">
    <property type="entry name" value="DUF373"/>
</dbReference>
<dbReference type="AlphaFoldDB" id="A0A218NLQ6"/>
<dbReference type="PANTHER" id="PTHR38815:SF1">
    <property type="entry name" value="DUF373 FAMILY PROTEIN"/>
    <property type="match status" value="1"/>
</dbReference>
<reference evidence="2 3" key="1">
    <citation type="journal article" date="2017" name="Nat. Commun.">
        <title>'ARMAN' archaea depend on association with euryarchaeal host in culture and in situ.</title>
        <authorList>
            <person name="Golyshina O."/>
            <person name="Toshchakov S."/>
            <person name="Makarova K."/>
            <person name="Gavrilov S."/>
            <person name="Korzhenkov A."/>
            <person name="La Cono V."/>
            <person name="Arcadi E."/>
            <person name="Nechitaylo T."/>
            <person name="Ferrer M."/>
            <person name="Kublanov I."/>
            <person name="Wolf Y."/>
            <person name="Yakimov M."/>
            <person name="Golyshin P."/>
            <person name="Slesarev A."/>
            <person name="Kozyavkin S."/>
        </authorList>
    </citation>
    <scope>NUCLEOTIDE SEQUENCE [LARGE SCALE GENOMIC DNA]</scope>
    <source>
        <strain evidence="2 3">Mia14</strain>
    </source>
</reference>
<dbReference type="RefSeq" id="WP_088819577.1">
    <property type="nucleotide sequence ID" value="NZ_CP019964.1"/>
</dbReference>
<proteinExistence type="predicted"/>
<feature type="transmembrane region" description="Helical" evidence="1">
    <location>
        <begin position="253"/>
        <end position="274"/>
    </location>
</feature>